<name>A0AC61L0M4_9EURY</name>
<evidence type="ECO:0000313" key="1">
    <source>
        <dbReference type="EMBL" id="PXF59429.1"/>
    </source>
</evidence>
<sequence length="667" mass="75486">MANKPTYEELEKRVKDLENEALEYKRVNEALWESEKKYRVLFETAKDAVFLCDEAGRFVDANQAACKSLDYSKEELLKLSNKEIDADARGYEAFLKVRDGLAENLTFEVNQRRKDGSLLPVEITGNFFKSKGQKIGVAIARDITSRKQGIEALRESEKFSSSLLDNSPNPIIVINQDTSIRYVNPSLERLTGFSSVELIGKKAPYPWWTEETLQKTSADFDEAMRKGAYKLKQLFQKKGGERFWVKITSRPVRSDGEFKYYLANWVDITELKQVEETLRDSQGKLDAMLQSIGDHISMMDDELNIVWANKIAKKIFGNDIIGKKCYEVYHKRKEPCEPYPCITLKAFKDRKVHEHVTEVIGKDGKTIFFHCTANEALKDENGKPITVIEISRDITELKRAEEEKKKLEAQLQRAQKMEAIGVLAGGIAHDFNNILYPIIGYADLTMDHVPEGSVVQKNLNEILMAANRAKDLVQQILTFSRQSEHERKLIRIQPIIEEALGLRRSSIPTSIQISQKIDKECGAILADSTQIYQVLMNLCTNAHHAMREKGGVLDVTLLEEEIGPDDSKPNPDLLPGTYLKLTVSDTGHGMDHSVMEKIFNPYFTTKPIGEGTGLGLAISHGIVKSYGGDIQVYSEPGKGTTFHVYLPRIKEPDYANNPYPQNHEKVS</sequence>
<protein>
    <submittedName>
        <fullName evidence="1">Uncharacterized protein</fullName>
    </submittedName>
</protein>
<reference evidence="1" key="1">
    <citation type="submission" date="2018-01" db="EMBL/GenBank/DDBJ databases">
        <authorList>
            <person name="Krukenberg V."/>
        </authorList>
    </citation>
    <scope>NUCLEOTIDE SEQUENCE</scope>
    <source>
        <strain evidence="1">E20ANME2</strain>
    </source>
</reference>
<accession>A0AC61L0M4</accession>
<proteinExistence type="predicted"/>
<gene>
    <name evidence="1" type="ORF">C4B59_11485</name>
</gene>
<dbReference type="EMBL" id="PQXF01000025">
    <property type="protein sequence ID" value="PXF59429.1"/>
    <property type="molecule type" value="Genomic_DNA"/>
</dbReference>
<organism evidence="1 2">
    <name type="scientific">Candidatus Methanogaster sp</name>
    <dbReference type="NCBI Taxonomy" id="3386292"/>
    <lineage>
        <taxon>Archaea</taxon>
        <taxon>Methanobacteriati</taxon>
        <taxon>Methanobacteriota</taxon>
        <taxon>Stenosarchaea group</taxon>
        <taxon>Methanomicrobia</taxon>
        <taxon>Methanosarcinales</taxon>
        <taxon>ANME-2 cluster</taxon>
        <taxon>Candidatus Methanogasteraceae</taxon>
        <taxon>Candidatus Methanogaster</taxon>
    </lineage>
</organism>
<evidence type="ECO:0000313" key="2">
    <source>
        <dbReference type="Proteomes" id="UP000248329"/>
    </source>
</evidence>
<comment type="caution">
    <text evidence="1">The sequence shown here is derived from an EMBL/GenBank/DDBJ whole genome shotgun (WGS) entry which is preliminary data.</text>
</comment>
<dbReference type="Proteomes" id="UP000248329">
    <property type="component" value="Unassembled WGS sequence"/>
</dbReference>